<dbReference type="AlphaFoldDB" id="A0A812Q9W8"/>
<organism evidence="2 3">
    <name type="scientific">Symbiodinium natans</name>
    <dbReference type="NCBI Taxonomy" id="878477"/>
    <lineage>
        <taxon>Eukaryota</taxon>
        <taxon>Sar</taxon>
        <taxon>Alveolata</taxon>
        <taxon>Dinophyceae</taxon>
        <taxon>Suessiales</taxon>
        <taxon>Symbiodiniaceae</taxon>
        <taxon>Symbiodinium</taxon>
    </lineage>
</organism>
<proteinExistence type="predicted"/>
<evidence type="ECO:0000313" key="3">
    <source>
        <dbReference type="Proteomes" id="UP000604046"/>
    </source>
</evidence>
<reference evidence="2" key="1">
    <citation type="submission" date="2021-02" db="EMBL/GenBank/DDBJ databases">
        <authorList>
            <person name="Dougan E. K."/>
            <person name="Rhodes N."/>
            <person name="Thang M."/>
            <person name="Chan C."/>
        </authorList>
    </citation>
    <scope>NUCLEOTIDE SEQUENCE</scope>
</reference>
<gene>
    <name evidence="2" type="primary">CDC2</name>
    <name evidence="2" type="ORF">SNAT2548_LOCUS19465</name>
</gene>
<keyword evidence="1" id="KW-0732">Signal</keyword>
<comment type="caution">
    <text evidence="2">The sequence shown here is derived from an EMBL/GenBank/DDBJ whole genome shotgun (WGS) entry which is preliminary data.</text>
</comment>
<evidence type="ECO:0000256" key="1">
    <source>
        <dbReference type="SAM" id="SignalP"/>
    </source>
</evidence>
<evidence type="ECO:0000313" key="2">
    <source>
        <dbReference type="EMBL" id="CAE7361546.1"/>
    </source>
</evidence>
<sequence length="207" mass="22838">MHSGYGRRGRRGAGSLLFLLAVVPQRGRTDGIVDAAYMRRLDCADSKNWTDFRHLLVARMEAGAILGRDLGLQEAAEGLLAHVDAQGSRVLEELGQDFLATLLGQRRGPSRSCFAGYQAACLARVLRYAAEEAERGDGFENERQRQVYQFLQSNSLFCADLFGKDAALEFLSSTSWPTRLLDLEVHMRSSAHPAVTKRKAEKIPPGA</sequence>
<dbReference type="Proteomes" id="UP000604046">
    <property type="component" value="Unassembled WGS sequence"/>
</dbReference>
<protein>
    <submittedName>
        <fullName evidence="2">CDC2 protein</fullName>
    </submittedName>
</protein>
<name>A0A812Q9W8_9DINO</name>
<dbReference type="EMBL" id="CAJNDS010002179">
    <property type="protein sequence ID" value="CAE7361546.1"/>
    <property type="molecule type" value="Genomic_DNA"/>
</dbReference>
<feature type="chain" id="PRO_5032593739" evidence="1">
    <location>
        <begin position="30"/>
        <end position="207"/>
    </location>
</feature>
<keyword evidence="3" id="KW-1185">Reference proteome</keyword>
<accession>A0A812Q9W8</accession>
<feature type="signal peptide" evidence="1">
    <location>
        <begin position="1"/>
        <end position="29"/>
    </location>
</feature>